<sequence>MGVGLAWEEVDEIAEEVEVLVTNRMDGVASQNILFNETNMVKCLRIHNDQCIVLLGDILQLQEEILDLDLEANAAEADEKERREKYKRDWAVYSEEISSRVNGLYKRQELTRNELRRNHAVSSITSETELQNPR</sequence>
<keyword evidence="2" id="KW-1185">Reference proteome</keyword>
<reference evidence="1 2" key="1">
    <citation type="submission" date="2024-09" db="EMBL/GenBank/DDBJ databases">
        <title>Rethinking Asexuality: The Enigmatic Case of Functional Sexual Genes in Lepraria (Stereocaulaceae).</title>
        <authorList>
            <person name="Doellman M."/>
            <person name="Sun Y."/>
            <person name="Barcenas-Pena A."/>
            <person name="Lumbsch H.T."/>
            <person name="Grewe F."/>
        </authorList>
    </citation>
    <scope>NUCLEOTIDE SEQUENCE [LARGE SCALE GENOMIC DNA]</scope>
    <source>
        <strain evidence="1 2">Mercado 3170</strain>
    </source>
</reference>
<evidence type="ECO:0000313" key="2">
    <source>
        <dbReference type="Proteomes" id="UP001590950"/>
    </source>
</evidence>
<gene>
    <name evidence="1" type="ORF">N7G274_006599</name>
</gene>
<proteinExistence type="predicted"/>
<comment type="caution">
    <text evidence="1">The sequence shown here is derived from an EMBL/GenBank/DDBJ whole genome shotgun (WGS) entry which is preliminary data.</text>
</comment>
<organism evidence="1 2">
    <name type="scientific">Stereocaulon virgatum</name>
    <dbReference type="NCBI Taxonomy" id="373712"/>
    <lineage>
        <taxon>Eukaryota</taxon>
        <taxon>Fungi</taxon>
        <taxon>Dikarya</taxon>
        <taxon>Ascomycota</taxon>
        <taxon>Pezizomycotina</taxon>
        <taxon>Lecanoromycetes</taxon>
        <taxon>OSLEUM clade</taxon>
        <taxon>Lecanoromycetidae</taxon>
        <taxon>Lecanorales</taxon>
        <taxon>Lecanorineae</taxon>
        <taxon>Stereocaulaceae</taxon>
        <taxon>Stereocaulon</taxon>
    </lineage>
</organism>
<dbReference type="Proteomes" id="UP001590950">
    <property type="component" value="Unassembled WGS sequence"/>
</dbReference>
<name>A0ABR4A6B8_9LECA</name>
<accession>A0ABR4A6B8</accession>
<dbReference type="EMBL" id="JBEFKJ010000020">
    <property type="protein sequence ID" value="KAL2040620.1"/>
    <property type="molecule type" value="Genomic_DNA"/>
</dbReference>
<evidence type="ECO:0000313" key="1">
    <source>
        <dbReference type="EMBL" id="KAL2040620.1"/>
    </source>
</evidence>
<protein>
    <submittedName>
        <fullName evidence="1">Uncharacterized protein</fullName>
    </submittedName>
</protein>